<dbReference type="Pfam" id="PF02543">
    <property type="entry name" value="Carbam_trans_N"/>
    <property type="match status" value="2"/>
</dbReference>
<protein>
    <submittedName>
        <fullName evidence="4">2'-carbamoyl transferase</fullName>
    </submittedName>
</protein>
<organism evidence="4">
    <name type="scientific">Streptomyces sp. SANK 62799</name>
    <dbReference type="NCBI Taxonomy" id="701528"/>
    <lineage>
        <taxon>Bacteria</taxon>
        <taxon>Bacillati</taxon>
        <taxon>Actinomycetota</taxon>
        <taxon>Actinomycetes</taxon>
        <taxon>Kitasatosporales</taxon>
        <taxon>Streptomycetaceae</taxon>
        <taxon>Streptomyces</taxon>
    </lineage>
</organism>
<feature type="domain" description="Carbamoyltransferase" evidence="2">
    <location>
        <begin position="121"/>
        <end position="345"/>
    </location>
</feature>
<evidence type="ECO:0000259" key="2">
    <source>
        <dbReference type="Pfam" id="PF02543"/>
    </source>
</evidence>
<dbReference type="InterPro" id="IPR031730">
    <property type="entry name" value="Carbam_trans_C"/>
</dbReference>
<accession>E1CG31</accession>
<keyword evidence="4" id="KW-0808">Transferase</keyword>
<dbReference type="PANTHER" id="PTHR34847">
    <property type="entry name" value="NODULATION PROTEIN U"/>
    <property type="match status" value="1"/>
</dbReference>
<dbReference type="InterPro" id="IPR003696">
    <property type="entry name" value="Carbtransf_dom"/>
</dbReference>
<proteinExistence type="inferred from homology"/>
<comment type="similarity">
    <text evidence="1">Belongs to the NodU/CmcH family.</text>
</comment>
<evidence type="ECO:0000313" key="4">
    <source>
        <dbReference type="EMBL" id="BAJ19045.1"/>
    </source>
</evidence>
<dbReference type="Gene3D" id="3.90.870.20">
    <property type="entry name" value="Carbamoyltransferase, C-terminal domain"/>
    <property type="match status" value="1"/>
</dbReference>
<dbReference type="InterPro" id="IPR038152">
    <property type="entry name" value="Carbam_trans_C_sf"/>
</dbReference>
<dbReference type="EMBL" id="AB538860">
    <property type="protein sequence ID" value="BAJ19045.1"/>
    <property type="molecule type" value="Genomic_DNA"/>
</dbReference>
<feature type="domain" description="Carbamoyltransferase C-terminal" evidence="3">
    <location>
        <begin position="392"/>
        <end position="534"/>
    </location>
</feature>
<name>E1CG31_9ACTN</name>
<sequence>MIICGIKLTHDGAVAVIEDGRLRFSIEAEKIANGARYSALGNLRRVLDLLALEGMSPDDVDQFVIDGWYTTGASGDHAITLDNGDLPVELSVAPYLESSDGEDPLTRHHFDGNGFNGRSGYASYNHVTNHLLGAYCSSPCAARGEDALVLVWDGGIEPRLYYVRAATREVTLVSVLLPITGNSFANFSAQFDPYAADLSGMTRDEVLRYRLSIAGKAMAYAALGKTEPDAFPILDGLIAGFPNAQMENARIMGAKVASNREELMPGMSDADIITTFQDYLGTRLLERLSAVVKSRFPNQRPNLVLGGGCALNIKWNTSMRASGLFRSVFAPPFPNDAGAAIGTAVCESFHRGNLALEWDVYSGPSLVAGSAPDGWLARPCDEAQLAQLLHTEGEPVVVLSGRAELGPRALGNRSILAPATDPGMKDRLNAIKNRADYRPVAPICLESRAPEVFTPGTPDPYMLFEHRMRPGWAERVPAIVHLDGTARLQTIDEHSRSATARVLTAYEEISGVPVLCNTSANFEGRGFFPDVASAARWGGTRHIWSEGVLYTHSVAK</sequence>
<gene>
    <name evidence="4" type="primary">capB</name>
</gene>
<feature type="domain" description="Carbamoyltransferase" evidence="2">
    <location>
        <begin position="3"/>
        <end position="69"/>
    </location>
</feature>
<evidence type="ECO:0000259" key="3">
    <source>
        <dbReference type="Pfam" id="PF16861"/>
    </source>
</evidence>
<dbReference type="PANTHER" id="PTHR34847:SF1">
    <property type="entry name" value="NODULATION PROTEIN U"/>
    <property type="match status" value="1"/>
</dbReference>
<dbReference type="GO" id="GO:0016740">
    <property type="term" value="F:transferase activity"/>
    <property type="evidence" value="ECO:0007669"/>
    <property type="project" value="UniProtKB-KW"/>
</dbReference>
<dbReference type="InterPro" id="IPR051338">
    <property type="entry name" value="NodU/CmcH_Carbamoyltrnsfr"/>
</dbReference>
<dbReference type="Pfam" id="PF16861">
    <property type="entry name" value="Carbam_trans_C"/>
    <property type="match status" value="1"/>
</dbReference>
<dbReference type="Gene3D" id="3.30.420.40">
    <property type="match status" value="1"/>
</dbReference>
<dbReference type="AlphaFoldDB" id="E1CG31"/>
<reference evidence="4" key="1">
    <citation type="submission" date="2009-12" db="EMBL/GenBank/DDBJ databases">
        <title>An ATP-Independent Strategy for Carboxylic Acid Activation and Amide Bond Formation Revealed upon Characterization of the A-503083 Biosynthetic Gene Cluster.</title>
        <authorList>
            <person name="Funabashi M."/>
            <person name="Nonaka K."/>
            <person name="Hosobuchi M."/>
            <person name="Fujita Y."/>
            <person name="Shibata T."/>
            <person name="Chi X."/>
            <person name="Yang Z."/>
            <person name="Van Lanen S.G."/>
        </authorList>
    </citation>
    <scope>NUCLEOTIDE SEQUENCE</scope>
    <source>
        <strain evidence="4">SANK 62799</strain>
    </source>
</reference>
<evidence type="ECO:0000256" key="1">
    <source>
        <dbReference type="ARBA" id="ARBA00006129"/>
    </source>
</evidence>